<feature type="non-terminal residue" evidence="2">
    <location>
        <position position="1"/>
    </location>
</feature>
<dbReference type="AlphaFoldDB" id="A0A0J8DU80"/>
<evidence type="ECO:0000313" key="3">
    <source>
        <dbReference type="Proteomes" id="UP000035740"/>
    </source>
</evidence>
<evidence type="ECO:0000313" key="2">
    <source>
        <dbReference type="EMBL" id="KMS94375.1"/>
    </source>
</evidence>
<protein>
    <submittedName>
        <fullName evidence="2">Uncharacterized protein</fullName>
    </submittedName>
</protein>
<proteinExistence type="predicted"/>
<dbReference type="Proteomes" id="UP000035740">
    <property type="component" value="Unassembled WGS sequence"/>
</dbReference>
<dbReference type="Gramene" id="KMS94375">
    <property type="protein sequence ID" value="KMS94375"/>
    <property type="gene ID" value="BVRB_022040"/>
</dbReference>
<evidence type="ECO:0000256" key="1">
    <source>
        <dbReference type="SAM" id="Coils"/>
    </source>
</evidence>
<keyword evidence="3" id="KW-1185">Reference proteome</keyword>
<feature type="coiled-coil region" evidence="1">
    <location>
        <begin position="29"/>
        <end position="84"/>
    </location>
</feature>
<name>A0A0J8DU80_BETVV</name>
<organism evidence="2 3">
    <name type="scientific">Beta vulgaris subsp. vulgaris</name>
    <name type="common">Beet</name>
    <dbReference type="NCBI Taxonomy" id="3555"/>
    <lineage>
        <taxon>Eukaryota</taxon>
        <taxon>Viridiplantae</taxon>
        <taxon>Streptophyta</taxon>
        <taxon>Embryophyta</taxon>
        <taxon>Tracheophyta</taxon>
        <taxon>Spermatophyta</taxon>
        <taxon>Magnoliopsida</taxon>
        <taxon>eudicotyledons</taxon>
        <taxon>Gunneridae</taxon>
        <taxon>Pentapetalae</taxon>
        <taxon>Caryophyllales</taxon>
        <taxon>Chenopodiaceae</taxon>
        <taxon>Betoideae</taxon>
        <taxon>Beta</taxon>
    </lineage>
</organism>
<reference evidence="2 3" key="1">
    <citation type="journal article" date="2014" name="Nature">
        <title>The genome of the recently domesticated crop plant sugar beet (Beta vulgaris).</title>
        <authorList>
            <person name="Dohm J.C."/>
            <person name="Minoche A.E."/>
            <person name="Holtgrawe D."/>
            <person name="Capella-Gutierrez S."/>
            <person name="Zakrzewski F."/>
            <person name="Tafer H."/>
            <person name="Rupp O."/>
            <person name="Sorensen T.R."/>
            <person name="Stracke R."/>
            <person name="Reinhardt R."/>
            <person name="Goesmann A."/>
            <person name="Kraft T."/>
            <person name="Schulz B."/>
            <person name="Stadler P.F."/>
            <person name="Schmidt T."/>
            <person name="Gabaldon T."/>
            <person name="Lehrach H."/>
            <person name="Weisshaar B."/>
            <person name="Himmelbauer H."/>
        </authorList>
    </citation>
    <scope>NUCLEOTIDE SEQUENCE [LARGE SCALE GENOMIC DNA]</scope>
    <source>
        <tissue evidence="2">Taproot</tissue>
    </source>
</reference>
<keyword evidence="1" id="KW-0175">Coiled coil</keyword>
<accession>A0A0J8DU80</accession>
<sequence>RDRLCHLLDEKCEQLVQAQEHLKHDDEAVLTAQRAANQLQERFDQLSVQHSRTLENLREQNDIIEQLQQNEQSLEAQIQLKNSEIHTLSEDLRNMTSEVTLCLLNVSFNFWSFIESIREWRVSVGITREGSQISRSIRCGQ</sequence>
<gene>
    <name evidence="2" type="ORF">BVRB_022040</name>
</gene>
<dbReference type="EMBL" id="KQ093879">
    <property type="protein sequence ID" value="KMS94375.1"/>
    <property type="molecule type" value="Genomic_DNA"/>
</dbReference>